<comment type="caution">
    <text evidence="2">The sequence shown here is derived from an EMBL/GenBank/DDBJ whole genome shotgun (WGS) entry which is preliminary data.</text>
</comment>
<dbReference type="Pfam" id="PF08174">
    <property type="entry name" value="Anillin"/>
    <property type="match status" value="1"/>
</dbReference>
<dbReference type="Proteomes" id="UP000762676">
    <property type="component" value="Unassembled WGS sequence"/>
</dbReference>
<dbReference type="InterPro" id="IPR012966">
    <property type="entry name" value="AHD"/>
</dbReference>
<dbReference type="PANTHER" id="PTHR21538:SF24">
    <property type="entry name" value="PH DOMAIN-CONTAINING PROTEIN"/>
    <property type="match status" value="1"/>
</dbReference>
<evidence type="ECO:0000313" key="2">
    <source>
        <dbReference type="EMBL" id="GFR96816.1"/>
    </source>
</evidence>
<dbReference type="GO" id="GO:0005826">
    <property type="term" value="C:actomyosin contractile ring"/>
    <property type="evidence" value="ECO:0007669"/>
    <property type="project" value="TreeGrafter"/>
</dbReference>
<dbReference type="InterPro" id="IPR051364">
    <property type="entry name" value="Cytokinesis/Rho-signaling"/>
</dbReference>
<dbReference type="EMBL" id="BMAT01009017">
    <property type="protein sequence ID" value="GFR96816.1"/>
    <property type="molecule type" value="Genomic_DNA"/>
</dbReference>
<dbReference type="GO" id="GO:0000915">
    <property type="term" value="P:actomyosin contractile ring assembly"/>
    <property type="evidence" value="ECO:0007669"/>
    <property type="project" value="TreeGrafter"/>
</dbReference>
<organism evidence="2 3">
    <name type="scientific">Elysia marginata</name>
    <dbReference type="NCBI Taxonomy" id="1093978"/>
    <lineage>
        <taxon>Eukaryota</taxon>
        <taxon>Metazoa</taxon>
        <taxon>Spiralia</taxon>
        <taxon>Lophotrochozoa</taxon>
        <taxon>Mollusca</taxon>
        <taxon>Gastropoda</taxon>
        <taxon>Heterobranchia</taxon>
        <taxon>Euthyneura</taxon>
        <taxon>Panpulmonata</taxon>
        <taxon>Sacoglossa</taxon>
        <taxon>Placobranchoidea</taxon>
        <taxon>Plakobranchidae</taxon>
        <taxon>Elysia</taxon>
    </lineage>
</organism>
<sequence length="308" mass="34366">MREGTARLLSASKHPAQVQEAAKNLLTSNTRIIAYMTELQRRKTAEVLGNSVPAEGNQLPCRSQVSVSDIRIPLMWRDADHFKNKGDYRRYAVFCMLKVGTEIYDTSMIRDVDRTMTDITFDDVVLFDEIPHDFDMKLEVYCHKLHEEFSVSNTPKKLRKKINDISGSVGRSVGKRLSGLNDSDVIGNMVLGPKFELVAKGSLHLSDVDNSVRTFDLELETNSGWKVFRGSMEICGSIRFGLVFASAQIAPRVVLNLCKNCNQTLLKTAVRKTEARGFNIATGSFSLLFCVSISASIGKISSMHRAYA</sequence>
<reference evidence="2 3" key="1">
    <citation type="journal article" date="2021" name="Elife">
        <title>Chloroplast acquisition without the gene transfer in kleptoplastic sea slugs, Plakobranchus ocellatus.</title>
        <authorList>
            <person name="Maeda T."/>
            <person name="Takahashi S."/>
            <person name="Yoshida T."/>
            <person name="Shimamura S."/>
            <person name="Takaki Y."/>
            <person name="Nagai Y."/>
            <person name="Toyoda A."/>
            <person name="Suzuki Y."/>
            <person name="Arimoto A."/>
            <person name="Ishii H."/>
            <person name="Satoh N."/>
            <person name="Nishiyama T."/>
            <person name="Hasebe M."/>
            <person name="Maruyama T."/>
            <person name="Minagawa J."/>
            <person name="Obokata J."/>
            <person name="Shigenobu S."/>
        </authorList>
    </citation>
    <scope>NUCLEOTIDE SEQUENCE [LARGE SCALE GENOMIC DNA]</scope>
</reference>
<name>A0AAV4HJ62_9GAST</name>
<dbReference type="GO" id="GO:0000281">
    <property type="term" value="P:mitotic cytokinesis"/>
    <property type="evidence" value="ECO:0007669"/>
    <property type="project" value="TreeGrafter"/>
</dbReference>
<gene>
    <name evidence="2" type="ORF">ElyMa_004461300</name>
</gene>
<accession>A0AAV4HJ62</accession>
<dbReference type="PANTHER" id="PTHR21538">
    <property type="entry name" value="ANILLIN/RHOTEKIN RTKN"/>
    <property type="match status" value="1"/>
</dbReference>
<proteinExistence type="predicted"/>
<feature type="domain" description="Anillin homology" evidence="1">
    <location>
        <begin position="61"/>
        <end position="208"/>
    </location>
</feature>
<evidence type="ECO:0000313" key="3">
    <source>
        <dbReference type="Proteomes" id="UP000762676"/>
    </source>
</evidence>
<protein>
    <submittedName>
        <fullName evidence="2">Rhotekin</fullName>
    </submittedName>
</protein>
<keyword evidence="3" id="KW-1185">Reference proteome</keyword>
<evidence type="ECO:0000259" key="1">
    <source>
        <dbReference type="Pfam" id="PF08174"/>
    </source>
</evidence>
<dbReference type="AlphaFoldDB" id="A0AAV4HJ62"/>
<dbReference type="GO" id="GO:0031106">
    <property type="term" value="P:septin ring organization"/>
    <property type="evidence" value="ECO:0007669"/>
    <property type="project" value="TreeGrafter"/>
</dbReference>